<evidence type="ECO:0000256" key="1">
    <source>
        <dbReference type="SAM" id="Phobius"/>
    </source>
</evidence>
<dbReference type="AlphaFoldDB" id="A0A9N8RJW9"/>
<dbReference type="EMBL" id="CAJPIJ010000162">
    <property type="protein sequence ID" value="CAG1997987.1"/>
    <property type="molecule type" value="Genomic_DNA"/>
</dbReference>
<keyword evidence="1" id="KW-0472">Membrane</keyword>
<gene>
    <name evidence="2" type="ORF">MDCFG202_LOCUS434201</name>
</gene>
<protein>
    <submittedName>
        <fullName evidence="2">Uncharacterized protein</fullName>
    </submittedName>
</protein>
<evidence type="ECO:0000313" key="3">
    <source>
        <dbReference type="Proteomes" id="UP000746612"/>
    </source>
</evidence>
<dbReference type="Proteomes" id="UP000746612">
    <property type="component" value="Unassembled WGS sequence"/>
</dbReference>
<proteinExistence type="predicted"/>
<accession>A0A9N8RJW9</accession>
<organism evidence="2 3">
    <name type="scientific">Gibberella zeae</name>
    <name type="common">Wheat head blight fungus</name>
    <name type="synonym">Fusarium graminearum</name>
    <dbReference type="NCBI Taxonomy" id="5518"/>
    <lineage>
        <taxon>Eukaryota</taxon>
        <taxon>Fungi</taxon>
        <taxon>Dikarya</taxon>
        <taxon>Ascomycota</taxon>
        <taxon>Pezizomycotina</taxon>
        <taxon>Sordariomycetes</taxon>
        <taxon>Hypocreomycetidae</taxon>
        <taxon>Hypocreales</taxon>
        <taxon>Nectriaceae</taxon>
        <taxon>Fusarium</taxon>
    </lineage>
</organism>
<evidence type="ECO:0000313" key="2">
    <source>
        <dbReference type="EMBL" id="CAG1997987.1"/>
    </source>
</evidence>
<name>A0A9N8RJW9_GIBZA</name>
<reference evidence="2" key="1">
    <citation type="submission" date="2021-03" db="EMBL/GenBank/DDBJ databases">
        <authorList>
            <person name="Alouane T."/>
            <person name="Langin T."/>
            <person name="Bonhomme L."/>
        </authorList>
    </citation>
    <scope>NUCLEOTIDE SEQUENCE</scope>
    <source>
        <strain evidence="2">MDC_Fg202</strain>
    </source>
</reference>
<keyword evidence="1" id="KW-1133">Transmembrane helix</keyword>
<comment type="caution">
    <text evidence="2">The sequence shown here is derived from an EMBL/GenBank/DDBJ whole genome shotgun (WGS) entry which is preliminary data.</text>
</comment>
<sequence length="119" mass="13639">MGNIILQARCFDLPYHFGNPSGFCVEKPQLEFMRILDLCRNNTSIVLFLTATQSTFTAILCIVWVGLEEFHFDPLSLRCAHRYKLSTGIGEHLKELGIVPLRGVQDRMRILTSRIWGNK</sequence>
<keyword evidence="1" id="KW-0812">Transmembrane</keyword>
<feature type="transmembrane region" description="Helical" evidence="1">
    <location>
        <begin position="45"/>
        <end position="67"/>
    </location>
</feature>